<keyword evidence="3" id="KW-1185">Reference proteome</keyword>
<protein>
    <submittedName>
        <fullName evidence="2">OLC1v1030820C1</fullName>
    </submittedName>
</protein>
<dbReference type="InterPro" id="IPR040256">
    <property type="entry name" value="At4g02000-like"/>
</dbReference>
<gene>
    <name evidence="2" type="ORF">OLC1_LOCUS6043</name>
</gene>
<evidence type="ECO:0000313" key="3">
    <source>
        <dbReference type="Proteomes" id="UP001161247"/>
    </source>
</evidence>
<name>A0AAV1CHM4_OLDCO</name>
<dbReference type="PANTHER" id="PTHR31286:SF180">
    <property type="entry name" value="OS10G0362600 PROTEIN"/>
    <property type="match status" value="1"/>
</dbReference>
<evidence type="ECO:0000256" key="1">
    <source>
        <dbReference type="SAM" id="MobiDB-lite"/>
    </source>
</evidence>
<dbReference type="EMBL" id="OX459119">
    <property type="protein sequence ID" value="CAI9094975.1"/>
    <property type="molecule type" value="Genomic_DNA"/>
</dbReference>
<dbReference type="AlphaFoldDB" id="A0AAV1CHM4"/>
<dbReference type="Proteomes" id="UP001161247">
    <property type="component" value="Chromosome 2"/>
</dbReference>
<reference evidence="2" key="1">
    <citation type="submission" date="2023-03" db="EMBL/GenBank/DDBJ databases">
        <authorList>
            <person name="Julca I."/>
        </authorList>
    </citation>
    <scope>NUCLEOTIDE SEQUENCE</scope>
</reference>
<accession>A0AAV1CHM4</accession>
<feature type="region of interest" description="Disordered" evidence="1">
    <location>
        <begin position="264"/>
        <end position="295"/>
    </location>
</feature>
<proteinExistence type="predicted"/>
<feature type="compositionally biased region" description="Polar residues" evidence="1">
    <location>
        <begin position="264"/>
        <end position="278"/>
    </location>
</feature>
<evidence type="ECO:0000313" key="2">
    <source>
        <dbReference type="EMBL" id="CAI9094975.1"/>
    </source>
</evidence>
<organism evidence="2 3">
    <name type="scientific">Oldenlandia corymbosa var. corymbosa</name>
    <dbReference type="NCBI Taxonomy" id="529605"/>
    <lineage>
        <taxon>Eukaryota</taxon>
        <taxon>Viridiplantae</taxon>
        <taxon>Streptophyta</taxon>
        <taxon>Embryophyta</taxon>
        <taxon>Tracheophyta</taxon>
        <taxon>Spermatophyta</taxon>
        <taxon>Magnoliopsida</taxon>
        <taxon>eudicotyledons</taxon>
        <taxon>Gunneridae</taxon>
        <taxon>Pentapetalae</taxon>
        <taxon>asterids</taxon>
        <taxon>lamiids</taxon>
        <taxon>Gentianales</taxon>
        <taxon>Rubiaceae</taxon>
        <taxon>Rubioideae</taxon>
        <taxon>Spermacoceae</taxon>
        <taxon>Hedyotis-Oldenlandia complex</taxon>
        <taxon>Oldenlandia</taxon>
    </lineage>
</organism>
<sequence length="319" mass="33995">MRVLKWTTDFNPTHESSIVPVWISYEGLPIHRFDKDYLWKVASIIGTPLQIDVPTLNMSQPSVAPSKQQSKQQILSNPSTTNVEKNLLLKVAEAAGDPTPSSFARTVTQAVDVEDVNASQPLIEDTVATISKTLVTPSSSSVLPCGISTIPAALIQCSRKAIECSTSGLTTMEKTSIPVYIPNSSPLPLISEQTQLEASAAAEKSTPDSADPQRDTPILATENHQTSSPSVIVASNGGASTSPEVEVRDTIDCSTFVDISLANGNRQSTSAPPSTSIDSHAVTVQGENPASPEEHQWLQSVDSRLGLQMETLSHPLSAQ</sequence>
<feature type="region of interest" description="Disordered" evidence="1">
    <location>
        <begin position="195"/>
        <end position="246"/>
    </location>
</feature>
<dbReference type="PANTHER" id="PTHR31286">
    <property type="entry name" value="GLYCINE-RICH CELL WALL STRUCTURAL PROTEIN 1.8-LIKE"/>
    <property type="match status" value="1"/>
</dbReference>